<evidence type="ECO:0008006" key="5">
    <source>
        <dbReference type="Google" id="ProtNLM"/>
    </source>
</evidence>
<evidence type="ECO:0000313" key="2">
    <source>
        <dbReference type="EMBL" id="MBO0612645.1"/>
    </source>
</evidence>
<dbReference type="Proteomes" id="UP000664466">
    <property type="component" value="Unassembled WGS sequence"/>
</dbReference>
<dbReference type="EMBL" id="CP072748">
    <property type="protein sequence ID" value="QTX11885.1"/>
    <property type="molecule type" value="Genomic_DNA"/>
</dbReference>
<dbReference type="RefSeq" id="WP_207250336.1">
    <property type="nucleotide sequence ID" value="NZ_JAFMPM010000006.1"/>
</dbReference>
<name>A0A8B0SLD2_9GAMM</name>
<protein>
    <recommendedName>
        <fullName evidence="5">Lipoprotein</fullName>
    </recommendedName>
</protein>
<proteinExistence type="predicted"/>
<accession>A0A8B0SLD2</accession>
<evidence type="ECO:0000256" key="1">
    <source>
        <dbReference type="SAM" id="SignalP"/>
    </source>
</evidence>
<keyword evidence="4" id="KW-1185">Reference proteome</keyword>
<evidence type="ECO:0000313" key="4">
    <source>
        <dbReference type="Proteomes" id="UP000664466"/>
    </source>
</evidence>
<keyword evidence="1" id="KW-0732">Signal</keyword>
<feature type="signal peptide" evidence="1">
    <location>
        <begin position="1"/>
        <end position="21"/>
    </location>
</feature>
<organism evidence="3">
    <name type="scientific">Thiothrix fructosivorans</name>
    <dbReference type="NCBI Taxonomy" id="111770"/>
    <lineage>
        <taxon>Bacteria</taxon>
        <taxon>Pseudomonadati</taxon>
        <taxon>Pseudomonadota</taxon>
        <taxon>Gammaproteobacteria</taxon>
        <taxon>Thiotrichales</taxon>
        <taxon>Thiotrichaceae</taxon>
        <taxon>Thiothrix</taxon>
    </lineage>
</organism>
<dbReference type="EMBL" id="JAFMPM010000006">
    <property type="protein sequence ID" value="MBO0612645.1"/>
    <property type="molecule type" value="Genomic_DNA"/>
</dbReference>
<reference evidence="2 4" key="1">
    <citation type="submission" date="2021-03" db="EMBL/GenBank/DDBJ databases">
        <title>Draft genome and methylome analysis of Thiotrix fructosivoruns ATCC 49748.</title>
        <authorList>
            <person name="Fomenkov A."/>
            <person name="Grabovich M.Y."/>
            <person name="Roberts R.J."/>
        </authorList>
    </citation>
    <scope>NUCLEOTIDE SEQUENCE [LARGE SCALE GENOMIC DNA]</scope>
    <source>
        <strain evidence="2 4">ATCC 49748</strain>
    </source>
</reference>
<feature type="chain" id="PRO_5032767436" description="Lipoprotein" evidence="1">
    <location>
        <begin position="22"/>
        <end position="83"/>
    </location>
</feature>
<sequence length="83" mass="9310">MKRFSNQRIILLIVISSSLFNGCTTVGIEDMSIPPTMIEGRGPCEIKAWFWEKAYWTGCLSDLKNYEDTSCGSGKINPVKDCN</sequence>
<gene>
    <name evidence="3" type="ORF">J1836_005985</name>
    <name evidence="2" type="ORF">J1836_06840</name>
</gene>
<evidence type="ECO:0000313" key="3">
    <source>
        <dbReference type="EMBL" id="QTX11885.1"/>
    </source>
</evidence>
<reference evidence="3" key="2">
    <citation type="submission" date="2021-04" db="EMBL/GenBank/DDBJ databases">
        <title>Complete Genome and methylome analysis of Thiothrix fructosivorans ATCC 49748.</title>
        <authorList>
            <person name="Fomenkov A."/>
            <person name="Sun L."/>
            <person name="Vincze T."/>
            <person name="Grabovich M.Y."/>
            <person name="Roberts R.J."/>
        </authorList>
    </citation>
    <scope>NUCLEOTIDE SEQUENCE</scope>
    <source>
        <strain evidence="3">ATCC 49748</strain>
    </source>
</reference>
<dbReference type="AlphaFoldDB" id="A0A8B0SLD2"/>